<keyword evidence="3" id="KW-1185">Reference proteome</keyword>
<feature type="transmembrane region" description="Helical" evidence="1">
    <location>
        <begin position="20"/>
        <end position="38"/>
    </location>
</feature>
<evidence type="ECO:0000313" key="2">
    <source>
        <dbReference type="EMBL" id="KIT15372.1"/>
    </source>
</evidence>
<proteinExistence type="predicted"/>
<dbReference type="Proteomes" id="UP000032232">
    <property type="component" value="Unassembled WGS sequence"/>
</dbReference>
<dbReference type="STRING" id="935700.jaqu_28040"/>
<name>A0A0D1CKR7_9RHOB</name>
<feature type="transmembrane region" description="Helical" evidence="1">
    <location>
        <begin position="44"/>
        <end position="65"/>
    </location>
</feature>
<sequence length="72" mass="7888">MSEDPAPKRDFGPSQQETWIYLWVSVGGLALLAVALLTKGLANVMAGEVVLMSLLFFGGTLIWAVRRLRRLG</sequence>
<keyword evidence="1" id="KW-0812">Transmembrane</keyword>
<evidence type="ECO:0000256" key="1">
    <source>
        <dbReference type="SAM" id="Phobius"/>
    </source>
</evidence>
<reference evidence="2 3" key="1">
    <citation type="submission" date="2015-02" db="EMBL/GenBank/DDBJ databases">
        <title>Genome Sequence of Jannaschia aquimarina DSM28248, a member of the Roseobacter clade.</title>
        <authorList>
            <person name="Voget S."/>
            <person name="Daniel R."/>
        </authorList>
    </citation>
    <scope>NUCLEOTIDE SEQUENCE [LARGE SCALE GENOMIC DNA]</scope>
    <source>
        <strain evidence="2 3">GSW-M26</strain>
    </source>
</reference>
<organism evidence="2 3">
    <name type="scientific">Jannaschia aquimarina</name>
    <dbReference type="NCBI Taxonomy" id="935700"/>
    <lineage>
        <taxon>Bacteria</taxon>
        <taxon>Pseudomonadati</taxon>
        <taxon>Pseudomonadota</taxon>
        <taxon>Alphaproteobacteria</taxon>
        <taxon>Rhodobacterales</taxon>
        <taxon>Roseobacteraceae</taxon>
        <taxon>Jannaschia</taxon>
    </lineage>
</organism>
<keyword evidence="1" id="KW-0472">Membrane</keyword>
<dbReference type="EMBL" id="JYFE01000050">
    <property type="protein sequence ID" value="KIT15372.1"/>
    <property type="molecule type" value="Genomic_DNA"/>
</dbReference>
<keyword evidence="1" id="KW-1133">Transmembrane helix</keyword>
<gene>
    <name evidence="2" type="ORF">jaqu_28040</name>
</gene>
<dbReference type="AlphaFoldDB" id="A0A0D1CKR7"/>
<comment type="caution">
    <text evidence="2">The sequence shown here is derived from an EMBL/GenBank/DDBJ whole genome shotgun (WGS) entry which is preliminary data.</text>
</comment>
<protein>
    <submittedName>
        <fullName evidence="2">Uncharacterized protein</fullName>
    </submittedName>
</protein>
<dbReference type="RefSeq" id="WP_043919606.1">
    <property type="nucleotide sequence ID" value="NZ_FZPF01000008.1"/>
</dbReference>
<dbReference type="PATRIC" id="fig|935700.4.peg.2906"/>
<evidence type="ECO:0000313" key="3">
    <source>
        <dbReference type="Proteomes" id="UP000032232"/>
    </source>
</evidence>
<accession>A0A0D1CKR7</accession>